<dbReference type="EMBL" id="FR845710">
    <property type="protein sequence ID" value="CCA44801.1"/>
    <property type="molecule type" value="Genomic_DNA"/>
</dbReference>
<sequence>MWQKYMLQQVKIMAVLPLGQMMFGLNLLHNKL</sequence>
<evidence type="ECO:0000313" key="1">
    <source>
        <dbReference type="EMBL" id="CCA44801.1"/>
    </source>
</evidence>
<organism evidence="1">
    <name type="scientific">Neisseria meningitidis alpha522</name>
    <dbReference type="NCBI Taxonomy" id="996307"/>
    <lineage>
        <taxon>Bacteria</taxon>
        <taxon>Pseudomonadati</taxon>
        <taxon>Pseudomonadota</taxon>
        <taxon>Betaproteobacteria</taxon>
        <taxon>Neisseriales</taxon>
        <taxon>Neisseriaceae</taxon>
        <taxon>Neisseria</taxon>
    </lineage>
</organism>
<accession>I4E635</accession>
<protein>
    <submittedName>
        <fullName evidence="1">Uncharacterized protein</fullName>
    </submittedName>
</protein>
<gene>
    <name evidence="1" type="ORF">NMALPHA522_1260</name>
</gene>
<reference evidence="1" key="1">
    <citation type="submission" date="2011-03" db="EMBL/GenBank/DDBJ databases">
        <title>Draft genome of Neisseria meningitidis strain alpha522.</title>
        <authorList>
            <person name="Schoen C."/>
            <person name="Blom J."/>
        </authorList>
    </citation>
    <scope>NUCLEOTIDE SEQUENCE</scope>
    <source>
        <strain evidence="1">Alpha522</strain>
    </source>
</reference>
<dbReference type="AlphaFoldDB" id="I4E635"/>
<proteinExistence type="predicted"/>
<name>I4E635_NEIME</name>